<geneLocation type="mitochondrion" evidence="22"/>
<comment type="cofactor">
    <cofactor evidence="18">
        <name>Cu cation</name>
        <dbReference type="ChEBI" id="CHEBI:23378"/>
    </cofactor>
    <text evidence="18">Binds a copper A center.</text>
</comment>
<dbReference type="InterPro" id="IPR002429">
    <property type="entry name" value="CcO_II-like_C"/>
</dbReference>
<reference evidence="22" key="1">
    <citation type="journal article" date="2014" name="Mol. Biol. Rep.">
        <title>Complete mitochondrial genomes of Ceratobaeus sp. and Idris sp. (Hymenoptera: Scelionidae): shared gene rearrangements as potential phylogenetic markers at the tribal level.</title>
        <authorList>
            <person name="Mao M."/>
            <person name="Dowton M."/>
        </authorList>
    </citation>
    <scope>NUCLEOTIDE SEQUENCE</scope>
</reference>
<evidence type="ECO:0000256" key="14">
    <source>
        <dbReference type="ARBA" id="ARBA00023008"/>
    </source>
</evidence>
<evidence type="ECO:0000256" key="13">
    <source>
        <dbReference type="ARBA" id="ARBA00022989"/>
    </source>
</evidence>
<keyword evidence="13 19" id="KW-1133">Transmembrane helix</keyword>
<dbReference type="PRINTS" id="PR01166">
    <property type="entry name" value="CYCOXIDASEII"/>
</dbReference>
<dbReference type="GO" id="GO:0005743">
    <property type="term" value="C:mitochondrial inner membrane"/>
    <property type="evidence" value="ECO:0007669"/>
    <property type="project" value="UniProtKB-SubCell"/>
</dbReference>
<dbReference type="InterPro" id="IPR045187">
    <property type="entry name" value="CcO_II"/>
</dbReference>
<dbReference type="SUPFAM" id="SSF81464">
    <property type="entry name" value="Cytochrome c oxidase subunit II-like, transmembrane region"/>
    <property type="match status" value="1"/>
</dbReference>
<dbReference type="GO" id="GO:0016491">
    <property type="term" value="F:oxidoreductase activity"/>
    <property type="evidence" value="ECO:0007669"/>
    <property type="project" value="InterPro"/>
</dbReference>
<dbReference type="InterPro" id="IPR034210">
    <property type="entry name" value="CcO_II_C"/>
</dbReference>
<dbReference type="PANTHER" id="PTHR22888:SF9">
    <property type="entry name" value="CYTOCHROME C OXIDASE SUBUNIT 2"/>
    <property type="match status" value="1"/>
</dbReference>
<evidence type="ECO:0000256" key="19">
    <source>
        <dbReference type="SAM" id="Phobius"/>
    </source>
</evidence>
<evidence type="ECO:0000256" key="2">
    <source>
        <dbReference type="ARBA" id="ARBA00007866"/>
    </source>
</evidence>
<dbReference type="EMBL" id="KF696669">
    <property type="protein sequence ID" value="AHB23640.1"/>
    <property type="molecule type" value="Genomic_DNA"/>
</dbReference>
<evidence type="ECO:0000256" key="5">
    <source>
        <dbReference type="ARBA" id="ARBA00022448"/>
    </source>
</evidence>
<dbReference type="InterPro" id="IPR036257">
    <property type="entry name" value="Cyt_c_oxidase_su2_TM_sf"/>
</dbReference>
<keyword evidence="15 18" id="KW-0496">Mitochondrion</keyword>
<evidence type="ECO:0000259" key="21">
    <source>
        <dbReference type="PROSITE" id="PS50999"/>
    </source>
</evidence>
<keyword evidence="6 18" id="KW-0679">Respiratory chain</keyword>
<comment type="subcellular location">
    <subcellularLocation>
        <location evidence="1 18">Mitochondrion inner membrane</location>
        <topology evidence="1 18">Multi-pass membrane protein</topology>
    </subcellularLocation>
</comment>
<dbReference type="GO" id="GO:0042773">
    <property type="term" value="P:ATP synthesis coupled electron transport"/>
    <property type="evidence" value="ECO:0007669"/>
    <property type="project" value="TreeGrafter"/>
</dbReference>
<dbReference type="Gene3D" id="2.60.40.420">
    <property type="entry name" value="Cupredoxins - blue copper proteins"/>
    <property type="match status" value="1"/>
</dbReference>
<evidence type="ECO:0000256" key="18">
    <source>
        <dbReference type="RuleBase" id="RU000457"/>
    </source>
</evidence>
<keyword evidence="11" id="KW-1278">Translocase</keyword>
<keyword evidence="5 18" id="KW-0813">Transport</keyword>
<evidence type="ECO:0000256" key="17">
    <source>
        <dbReference type="ARBA" id="ARBA00049512"/>
    </source>
</evidence>
<evidence type="ECO:0000256" key="4">
    <source>
        <dbReference type="ARBA" id="ARBA00015946"/>
    </source>
</evidence>
<dbReference type="InterPro" id="IPR011759">
    <property type="entry name" value="Cyt_c_oxidase_su2_TM_dom"/>
</dbReference>
<sequence length="224" mass="26262">MMTWKAFMFQDAMSPIMYHMIFFHELIMFIIISITSTILYFMMILIKNKMYSNKIIDHQILETIWTILPLMILFILAIPSITLLYMTDELKSPNLTVKSIGRQWYWSYEYPQLINIKFDSFMTSSALMPSHFRLLDVDHRMILPINMKIRLLTTSNDVIHSFTIPSMGFKMDSIPGRINQSSFSSFIPGTYYGQCSEICGMNHSFMPIVAELVSKSLFNKWLIK</sequence>
<evidence type="ECO:0000256" key="7">
    <source>
        <dbReference type="ARBA" id="ARBA00022692"/>
    </source>
</evidence>
<feature type="transmembrane region" description="Helical" evidence="19">
    <location>
        <begin position="64"/>
        <end position="86"/>
    </location>
</feature>
<dbReference type="AlphaFoldDB" id="A0A067YFP3"/>
<evidence type="ECO:0000256" key="9">
    <source>
        <dbReference type="ARBA" id="ARBA00022792"/>
    </source>
</evidence>
<dbReference type="FunFam" id="2.60.40.420:FF:000001">
    <property type="entry name" value="Cytochrome c oxidase subunit 2"/>
    <property type="match status" value="1"/>
</dbReference>
<gene>
    <name evidence="22" type="primary">COX2</name>
</gene>
<dbReference type="Pfam" id="PF02790">
    <property type="entry name" value="COX2_TM"/>
    <property type="match status" value="1"/>
</dbReference>
<comment type="catalytic activity">
    <reaction evidence="17">
        <text>4 Fe(II)-[cytochrome c] + O2 + 8 H(+)(in) = 4 Fe(III)-[cytochrome c] + 2 H2O + 4 H(+)(out)</text>
        <dbReference type="Rhea" id="RHEA:11436"/>
        <dbReference type="Rhea" id="RHEA-COMP:10350"/>
        <dbReference type="Rhea" id="RHEA-COMP:14399"/>
        <dbReference type="ChEBI" id="CHEBI:15377"/>
        <dbReference type="ChEBI" id="CHEBI:15378"/>
        <dbReference type="ChEBI" id="CHEBI:15379"/>
        <dbReference type="ChEBI" id="CHEBI:29033"/>
        <dbReference type="ChEBI" id="CHEBI:29034"/>
        <dbReference type="EC" id="7.1.1.9"/>
    </reaction>
    <physiologicalReaction direction="left-to-right" evidence="17">
        <dbReference type="Rhea" id="RHEA:11437"/>
    </physiologicalReaction>
</comment>
<evidence type="ECO:0000256" key="6">
    <source>
        <dbReference type="ARBA" id="ARBA00022660"/>
    </source>
</evidence>
<keyword evidence="12 18" id="KW-0249">Electron transport</keyword>
<dbReference type="PROSITE" id="PS00078">
    <property type="entry name" value="COX2"/>
    <property type="match status" value="1"/>
</dbReference>
<evidence type="ECO:0000256" key="11">
    <source>
        <dbReference type="ARBA" id="ARBA00022967"/>
    </source>
</evidence>
<evidence type="ECO:0000256" key="1">
    <source>
        <dbReference type="ARBA" id="ARBA00004448"/>
    </source>
</evidence>
<accession>A0A067YFP3</accession>
<keyword evidence="14 18" id="KW-0186">Copper</keyword>
<keyword evidence="9 18" id="KW-0999">Mitochondrion inner membrane</keyword>
<dbReference type="CDD" id="cd13912">
    <property type="entry name" value="CcO_II_C"/>
    <property type="match status" value="1"/>
</dbReference>
<dbReference type="GO" id="GO:0005507">
    <property type="term" value="F:copper ion binding"/>
    <property type="evidence" value="ECO:0007669"/>
    <property type="project" value="InterPro"/>
</dbReference>
<keyword evidence="10" id="KW-0460">Magnesium</keyword>
<comment type="similarity">
    <text evidence="2 18">Belongs to the cytochrome c oxidase subunit 2 family.</text>
</comment>
<feature type="domain" description="Cytochrome oxidase subunit II transmembrane region profile" evidence="21">
    <location>
        <begin position="1"/>
        <end position="91"/>
    </location>
</feature>
<feature type="domain" description="Cytochrome oxidase subunit II copper A binding" evidence="20">
    <location>
        <begin position="92"/>
        <end position="224"/>
    </location>
</feature>
<evidence type="ECO:0000256" key="12">
    <source>
        <dbReference type="ARBA" id="ARBA00022982"/>
    </source>
</evidence>
<dbReference type="InterPro" id="IPR008972">
    <property type="entry name" value="Cupredoxin"/>
</dbReference>
<evidence type="ECO:0000256" key="16">
    <source>
        <dbReference type="ARBA" id="ARBA00023136"/>
    </source>
</evidence>
<dbReference type="SUPFAM" id="SSF49503">
    <property type="entry name" value="Cupredoxins"/>
    <property type="match status" value="1"/>
</dbReference>
<dbReference type="PROSITE" id="PS50999">
    <property type="entry name" value="COX2_TM"/>
    <property type="match status" value="1"/>
</dbReference>
<evidence type="ECO:0000256" key="15">
    <source>
        <dbReference type="ARBA" id="ARBA00023128"/>
    </source>
</evidence>
<protein>
    <recommendedName>
        <fullName evidence="4 18">Cytochrome c oxidase subunit 2</fullName>
    </recommendedName>
</protein>
<dbReference type="InterPro" id="IPR014222">
    <property type="entry name" value="Cyt_c_oxidase_su2"/>
</dbReference>
<evidence type="ECO:0000256" key="8">
    <source>
        <dbReference type="ARBA" id="ARBA00022723"/>
    </source>
</evidence>
<proteinExistence type="inferred from homology"/>
<comment type="function">
    <text evidence="18">Component of the cytochrome c oxidase, the last enzyme in the mitochondrial electron transport chain which drives oxidative phosphorylation. The respiratory chain contains 3 multisubunit complexes succinate dehydrogenase (complex II, CII), ubiquinol-cytochrome c oxidoreductase (cytochrome b-c1 complex, complex III, CIII) and cytochrome c oxidase (complex IV, CIV), that cooperate to transfer electrons derived from NADH and succinate to molecular oxygen, creating an electrochemical gradient over the inner membrane that drives transmembrane transport and the ATP synthase. Cytochrome c oxidase is the component of the respiratory chain that catalyzes the reduction of oxygen to water. Electrons originating from reduced cytochrome c in the intermembrane space (IMS) are transferred via the dinuclear copper A center (CU(A)) of subunit 2 and heme A of subunit 1 to the active site in subunit 1, a binuclear center (BNC) formed by heme A3 and copper B (CU(B)). The BNC reduces molecular oxygen to 2 water molecules using 4 electrons from cytochrome c in the IMS and 4 protons from the mitochondrial matrix.</text>
</comment>
<keyword evidence="16 18" id="KW-0472">Membrane</keyword>
<feature type="transmembrane region" description="Helical" evidence="19">
    <location>
        <begin position="20"/>
        <end position="43"/>
    </location>
</feature>
<dbReference type="NCBIfam" id="TIGR02866">
    <property type="entry name" value="CoxB"/>
    <property type="match status" value="1"/>
</dbReference>
<dbReference type="GO" id="GO:0004129">
    <property type="term" value="F:cytochrome-c oxidase activity"/>
    <property type="evidence" value="ECO:0007669"/>
    <property type="project" value="UniProtKB-EC"/>
</dbReference>
<keyword evidence="8 18" id="KW-0479">Metal-binding</keyword>
<dbReference type="Pfam" id="PF00116">
    <property type="entry name" value="COX2"/>
    <property type="match status" value="1"/>
</dbReference>
<keyword evidence="7 18" id="KW-0812">Transmembrane</keyword>
<dbReference type="PANTHER" id="PTHR22888">
    <property type="entry name" value="CYTOCHROME C OXIDASE, SUBUNIT II"/>
    <property type="match status" value="1"/>
</dbReference>
<evidence type="ECO:0000313" key="22">
    <source>
        <dbReference type="EMBL" id="AHB23640.1"/>
    </source>
</evidence>
<organism evidence="22">
    <name type="scientific">Ceratobaeus sp. MM-2013</name>
    <dbReference type="NCBI Taxonomy" id="1429432"/>
    <lineage>
        <taxon>Eukaryota</taxon>
        <taxon>Metazoa</taxon>
        <taxon>Ecdysozoa</taxon>
        <taxon>Arthropoda</taxon>
        <taxon>Hexapoda</taxon>
        <taxon>Insecta</taxon>
        <taxon>Pterygota</taxon>
        <taxon>Neoptera</taxon>
        <taxon>Endopterygota</taxon>
        <taxon>Hymenoptera</taxon>
        <taxon>Apocrita</taxon>
        <taxon>Proctotrupomorpha</taxon>
        <taxon>Platygastroidea</taxon>
        <taxon>Scelionidae</taxon>
        <taxon>Scelioninae</taxon>
        <taxon>Ceratobaeus</taxon>
    </lineage>
</organism>
<dbReference type="PROSITE" id="PS50857">
    <property type="entry name" value="COX2_CUA"/>
    <property type="match status" value="1"/>
</dbReference>
<evidence type="ECO:0000259" key="20">
    <source>
        <dbReference type="PROSITE" id="PS50857"/>
    </source>
</evidence>
<evidence type="ECO:0000256" key="10">
    <source>
        <dbReference type="ARBA" id="ARBA00022842"/>
    </source>
</evidence>
<dbReference type="InterPro" id="IPR001505">
    <property type="entry name" value="Copper_CuA"/>
</dbReference>
<comment type="subunit">
    <text evidence="3">Component of the cytochrome c oxidase (complex IV, CIV), a multisubunit enzyme composed of a catalytic core of 3 subunits and several supernumerary subunits. The complex exists as a monomer or a dimer and forms supercomplexes (SCs) in the inner mitochondrial membrane with ubiquinol-cytochrome c oxidoreductase (cytochrome b-c1 complex, complex III, CIII).</text>
</comment>
<evidence type="ECO:0000256" key="3">
    <source>
        <dbReference type="ARBA" id="ARBA00011164"/>
    </source>
</evidence>
<name>A0A067YFP3_9HYME</name>
<dbReference type="Gene3D" id="1.10.287.90">
    <property type="match status" value="1"/>
</dbReference>